<organism evidence="4">
    <name type="scientific">bioreactor metagenome</name>
    <dbReference type="NCBI Taxonomy" id="1076179"/>
    <lineage>
        <taxon>unclassified sequences</taxon>
        <taxon>metagenomes</taxon>
        <taxon>ecological metagenomes</taxon>
    </lineage>
</organism>
<dbReference type="PROSITE" id="PS51257">
    <property type="entry name" value="PROKAR_LIPOPROTEIN"/>
    <property type="match status" value="1"/>
</dbReference>
<evidence type="ECO:0000313" key="4">
    <source>
        <dbReference type="EMBL" id="MPL81833.1"/>
    </source>
</evidence>
<dbReference type="Pfam" id="PF02563">
    <property type="entry name" value="Poly_export"/>
    <property type="match status" value="1"/>
</dbReference>
<dbReference type="Gene3D" id="3.30.1950.10">
    <property type="entry name" value="wza like domain"/>
    <property type="match status" value="1"/>
</dbReference>
<sequence>MIQKKYILIFPLIILLLSSCYSYRHVGLLQKQNKHLPKYEEISYEEYRIKINDELLFRLITSDETISRLIAGNQGISGSQSNVSYRIYPDGTVDLPFLKNIPVVGLTLNEAAKVIESRFKELIPDAAVKLTLANKNFTVIGEAGTGVYPIFKDKLTLFQALSMSGEITYTGDYKEVRIIRETEKGTEVLEFDIRPASIINSKYYYIYPNDIIYVQRNPASFYKVDNYSSFITLISSSLSLLFTVFFYFR</sequence>
<dbReference type="EMBL" id="VSSQ01000155">
    <property type="protein sequence ID" value="MPL81833.1"/>
    <property type="molecule type" value="Genomic_DNA"/>
</dbReference>
<dbReference type="AlphaFoldDB" id="A0A644USZ6"/>
<proteinExistence type="predicted"/>
<keyword evidence="2" id="KW-0472">Membrane</keyword>
<dbReference type="Gene3D" id="3.10.560.10">
    <property type="entry name" value="Outer membrane lipoprotein wza domain like"/>
    <property type="match status" value="1"/>
</dbReference>
<accession>A0A644USZ6</accession>
<evidence type="ECO:0000259" key="3">
    <source>
        <dbReference type="Pfam" id="PF02563"/>
    </source>
</evidence>
<protein>
    <recommendedName>
        <fullName evidence="3">Polysaccharide export protein N-terminal domain-containing protein</fullName>
    </recommendedName>
</protein>
<name>A0A644USZ6_9ZZZZ</name>
<feature type="transmembrane region" description="Helical" evidence="2">
    <location>
        <begin position="227"/>
        <end position="248"/>
    </location>
</feature>
<dbReference type="InterPro" id="IPR003715">
    <property type="entry name" value="Poly_export_N"/>
</dbReference>
<dbReference type="PANTHER" id="PTHR33619">
    <property type="entry name" value="POLYSACCHARIDE EXPORT PROTEIN GFCE-RELATED"/>
    <property type="match status" value="1"/>
</dbReference>
<dbReference type="InterPro" id="IPR049712">
    <property type="entry name" value="Poly_export"/>
</dbReference>
<keyword evidence="2" id="KW-0812">Transmembrane</keyword>
<evidence type="ECO:0000256" key="1">
    <source>
        <dbReference type="ARBA" id="ARBA00022729"/>
    </source>
</evidence>
<dbReference type="PANTHER" id="PTHR33619:SF3">
    <property type="entry name" value="POLYSACCHARIDE EXPORT PROTEIN GFCE-RELATED"/>
    <property type="match status" value="1"/>
</dbReference>
<keyword evidence="1" id="KW-0732">Signal</keyword>
<feature type="domain" description="Polysaccharide export protein N-terminal" evidence="3">
    <location>
        <begin position="45"/>
        <end position="132"/>
    </location>
</feature>
<keyword evidence="2" id="KW-1133">Transmembrane helix</keyword>
<reference evidence="4" key="1">
    <citation type="submission" date="2019-08" db="EMBL/GenBank/DDBJ databases">
        <authorList>
            <person name="Kucharzyk K."/>
            <person name="Murdoch R.W."/>
            <person name="Higgins S."/>
            <person name="Loffler F."/>
        </authorList>
    </citation>
    <scope>NUCLEOTIDE SEQUENCE</scope>
</reference>
<gene>
    <name evidence="4" type="ORF">SDC9_27764</name>
</gene>
<evidence type="ECO:0000256" key="2">
    <source>
        <dbReference type="SAM" id="Phobius"/>
    </source>
</evidence>
<dbReference type="GO" id="GO:0015159">
    <property type="term" value="F:polysaccharide transmembrane transporter activity"/>
    <property type="evidence" value="ECO:0007669"/>
    <property type="project" value="InterPro"/>
</dbReference>
<comment type="caution">
    <text evidence="4">The sequence shown here is derived from an EMBL/GenBank/DDBJ whole genome shotgun (WGS) entry which is preliminary data.</text>
</comment>